<feature type="region of interest" description="Disordered" evidence="1">
    <location>
        <begin position="243"/>
        <end position="295"/>
    </location>
</feature>
<dbReference type="InterPro" id="IPR001245">
    <property type="entry name" value="Ser-Thr/Tyr_kinase_cat_dom"/>
</dbReference>
<dbReference type="AlphaFoldDB" id="A0A8H5LSY3"/>
<dbReference type="PANTHER" id="PTHR44329:SF214">
    <property type="entry name" value="PROTEIN KINASE DOMAIN-CONTAINING PROTEIN"/>
    <property type="match status" value="1"/>
</dbReference>
<dbReference type="InterPro" id="IPR008266">
    <property type="entry name" value="Tyr_kinase_AS"/>
</dbReference>
<dbReference type="PROSITE" id="PS50011">
    <property type="entry name" value="PROTEIN_KINASE_DOM"/>
    <property type="match status" value="1"/>
</dbReference>
<dbReference type="Pfam" id="PF07714">
    <property type="entry name" value="PK_Tyr_Ser-Thr"/>
    <property type="match status" value="1"/>
</dbReference>
<evidence type="ECO:0000313" key="3">
    <source>
        <dbReference type="EMBL" id="KAF5368229.1"/>
    </source>
</evidence>
<dbReference type="InterPro" id="IPR011009">
    <property type="entry name" value="Kinase-like_dom_sf"/>
</dbReference>
<organism evidence="3 4">
    <name type="scientific">Collybiopsis confluens</name>
    <dbReference type="NCBI Taxonomy" id="2823264"/>
    <lineage>
        <taxon>Eukaryota</taxon>
        <taxon>Fungi</taxon>
        <taxon>Dikarya</taxon>
        <taxon>Basidiomycota</taxon>
        <taxon>Agaricomycotina</taxon>
        <taxon>Agaricomycetes</taxon>
        <taxon>Agaricomycetidae</taxon>
        <taxon>Agaricales</taxon>
        <taxon>Marasmiineae</taxon>
        <taxon>Omphalotaceae</taxon>
        <taxon>Collybiopsis</taxon>
    </lineage>
</organism>
<evidence type="ECO:0000313" key="4">
    <source>
        <dbReference type="Proteomes" id="UP000518752"/>
    </source>
</evidence>
<dbReference type="InterPro" id="IPR000719">
    <property type="entry name" value="Prot_kinase_dom"/>
</dbReference>
<dbReference type="Gene3D" id="1.10.510.10">
    <property type="entry name" value="Transferase(Phosphotransferase) domain 1"/>
    <property type="match status" value="1"/>
</dbReference>
<dbReference type="GO" id="GO:0004674">
    <property type="term" value="F:protein serine/threonine kinase activity"/>
    <property type="evidence" value="ECO:0007669"/>
    <property type="project" value="TreeGrafter"/>
</dbReference>
<keyword evidence="4" id="KW-1185">Reference proteome</keyword>
<reference evidence="3 4" key="1">
    <citation type="journal article" date="2020" name="ISME J.">
        <title>Uncovering the hidden diversity of litter-decomposition mechanisms in mushroom-forming fungi.</title>
        <authorList>
            <person name="Floudas D."/>
            <person name="Bentzer J."/>
            <person name="Ahren D."/>
            <person name="Johansson T."/>
            <person name="Persson P."/>
            <person name="Tunlid A."/>
        </authorList>
    </citation>
    <scope>NUCLEOTIDE SEQUENCE [LARGE SCALE GENOMIC DNA]</scope>
    <source>
        <strain evidence="3 4">CBS 406.79</strain>
    </source>
</reference>
<dbReference type="Proteomes" id="UP000518752">
    <property type="component" value="Unassembled WGS sequence"/>
</dbReference>
<evidence type="ECO:0000256" key="1">
    <source>
        <dbReference type="SAM" id="MobiDB-lite"/>
    </source>
</evidence>
<dbReference type="OrthoDB" id="346907at2759"/>
<accession>A0A8H5LSY3</accession>
<dbReference type="SUPFAM" id="SSF56112">
    <property type="entry name" value="Protein kinase-like (PK-like)"/>
    <property type="match status" value="1"/>
</dbReference>
<comment type="caution">
    <text evidence="3">The sequence shown here is derived from an EMBL/GenBank/DDBJ whole genome shotgun (WGS) entry which is preliminary data.</text>
</comment>
<protein>
    <recommendedName>
        <fullName evidence="2">Protein kinase domain-containing protein</fullName>
    </recommendedName>
</protein>
<evidence type="ECO:0000259" key="2">
    <source>
        <dbReference type="PROSITE" id="PS50011"/>
    </source>
</evidence>
<dbReference type="EMBL" id="JAACJN010000135">
    <property type="protein sequence ID" value="KAF5368229.1"/>
    <property type="molecule type" value="Genomic_DNA"/>
</dbReference>
<dbReference type="PANTHER" id="PTHR44329">
    <property type="entry name" value="SERINE/THREONINE-PROTEIN KINASE TNNI3K-RELATED"/>
    <property type="match status" value="1"/>
</dbReference>
<dbReference type="PROSITE" id="PS00109">
    <property type="entry name" value="PROTEIN_KINASE_TYR"/>
    <property type="match status" value="1"/>
</dbReference>
<dbReference type="GO" id="GO:0005524">
    <property type="term" value="F:ATP binding"/>
    <property type="evidence" value="ECO:0007669"/>
    <property type="project" value="InterPro"/>
</dbReference>
<proteinExistence type="predicted"/>
<name>A0A8H5LSY3_9AGAR</name>
<gene>
    <name evidence="3" type="ORF">D9757_011227</name>
</gene>
<sequence>MENKDIITYLKQNPDHRIHTVLTEVAAGLRYLHSGINPPLVHGDIRGANILVTDDRRCCLADFGLSVMTTSSQAWTITTSSTFAARGTMRWLAPEYVLPSEIPNHPSRDVYAFGCTMLEIFTQKPPFSDHKNEAAVLLHLVGGGRPVRPKDIWYPDAIWDLTTLCWAQNFEERPSADQISKTLNETMFGPPPMADHDNADILFQFVVAYERQKQHNRAPSLSPFRDGPAPDIITEKHHRDGSLYAPLSPMEVGPTHGIRAHSRERPQGGLTCQPPSQNQAPAASERSRRHLPPQDSLSYLRPSCALLHSRPISTVSTSSKCLNYIRW</sequence>
<dbReference type="InterPro" id="IPR051681">
    <property type="entry name" value="Ser/Thr_Kinases-Pseudokinases"/>
</dbReference>
<feature type="domain" description="Protein kinase" evidence="2">
    <location>
        <begin position="1"/>
        <end position="188"/>
    </location>
</feature>